<dbReference type="GO" id="GO:0006955">
    <property type="term" value="P:immune response"/>
    <property type="evidence" value="ECO:0007669"/>
    <property type="project" value="TreeGrafter"/>
</dbReference>
<evidence type="ECO:0000256" key="2">
    <source>
        <dbReference type="ARBA" id="ARBA00022527"/>
    </source>
</evidence>
<accession>A0AAV8ZMI5</accession>
<dbReference type="SUPFAM" id="SSF56112">
    <property type="entry name" value="Protein kinase-like (PK-like)"/>
    <property type="match status" value="1"/>
</dbReference>
<evidence type="ECO:0000256" key="5">
    <source>
        <dbReference type="ARBA" id="ARBA00022777"/>
    </source>
</evidence>
<keyword evidence="6" id="KW-0067">ATP-binding</keyword>
<evidence type="ECO:0000256" key="3">
    <source>
        <dbReference type="ARBA" id="ARBA00022679"/>
    </source>
</evidence>
<dbReference type="Proteomes" id="UP001162156">
    <property type="component" value="Unassembled WGS sequence"/>
</dbReference>
<keyword evidence="5" id="KW-0418">Kinase</keyword>
<sequence>MGTPLKSISAFLSPRVLYPLSPLPNLSPKLLSVTQSAKVNNKETKRIVRVNHVVKKLEFSKFADTTKQLVEPIQIKITDVCGIDNEISRREDIVINTPNKENIVKNGLEDPKHLNILGKGTFGTVIRGIHEEIDNFQHQGTVFYSAPELLSGKDPTEKSDVYSLGILLWQLRSRIPPYNDIDNIETVIYKVRGYANLHQELIL</sequence>
<keyword evidence="9" id="KW-1185">Reference proteome</keyword>
<evidence type="ECO:0000313" key="8">
    <source>
        <dbReference type="EMBL" id="KAJ8965466.1"/>
    </source>
</evidence>
<evidence type="ECO:0000259" key="7">
    <source>
        <dbReference type="PROSITE" id="PS50011"/>
    </source>
</evidence>
<evidence type="ECO:0000256" key="4">
    <source>
        <dbReference type="ARBA" id="ARBA00022741"/>
    </source>
</evidence>
<gene>
    <name evidence="8" type="ORF">NQ314_004111</name>
</gene>
<protein>
    <recommendedName>
        <fullName evidence="7">Protein kinase domain-containing protein</fullName>
    </recommendedName>
</protein>
<comment type="similarity">
    <text evidence="1">Belongs to the protein kinase superfamily. STE Ser/Thr protein kinase family. MAP kinase kinase kinase subfamily.</text>
</comment>
<dbReference type="GO" id="GO:0007254">
    <property type="term" value="P:JNK cascade"/>
    <property type="evidence" value="ECO:0007669"/>
    <property type="project" value="TreeGrafter"/>
</dbReference>
<evidence type="ECO:0000256" key="6">
    <source>
        <dbReference type="ARBA" id="ARBA00022840"/>
    </source>
</evidence>
<comment type="caution">
    <text evidence="8">The sequence shown here is derived from an EMBL/GenBank/DDBJ whole genome shotgun (WGS) entry which is preliminary data.</text>
</comment>
<proteinExistence type="inferred from homology"/>
<dbReference type="PROSITE" id="PS50011">
    <property type="entry name" value="PROTEIN_KINASE_DOM"/>
    <property type="match status" value="1"/>
</dbReference>
<organism evidence="8 9">
    <name type="scientific">Rhamnusium bicolor</name>
    <dbReference type="NCBI Taxonomy" id="1586634"/>
    <lineage>
        <taxon>Eukaryota</taxon>
        <taxon>Metazoa</taxon>
        <taxon>Ecdysozoa</taxon>
        <taxon>Arthropoda</taxon>
        <taxon>Hexapoda</taxon>
        <taxon>Insecta</taxon>
        <taxon>Pterygota</taxon>
        <taxon>Neoptera</taxon>
        <taxon>Endopterygota</taxon>
        <taxon>Coleoptera</taxon>
        <taxon>Polyphaga</taxon>
        <taxon>Cucujiformia</taxon>
        <taxon>Chrysomeloidea</taxon>
        <taxon>Cerambycidae</taxon>
        <taxon>Lepturinae</taxon>
        <taxon>Rhagiini</taxon>
        <taxon>Rhamnusium</taxon>
    </lineage>
</organism>
<dbReference type="Gene3D" id="1.10.510.10">
    <property type="entry name" value="Transferase(Phosphotransferase) domain 1"/>
    <property type="match status" value="1"/>
</dbReference>
<dbReference type="GO" id="GO:0043123">
    <property type="term" value="P:positive regulation of canonical NF-kappaB signal transduction"/>
    <property type="evidence" value="ECO:0007669"/>
    <property type="project" value="TreeGrafter"/>
</dbReference>
<keyword evidence="4" id="KW-0547">Nucleotide-binding</keyword>
<dbReference type="PANTHER" id="PTHR46716:SF1">
    <property type="entry name" value="MITOGEN-ACTIVATED PROTEIN KINASE KINASE KINASE 7"/>
    <property type="match status" value="1"/>
</dbReference>
<name>A0AAV8ZMI5_9CUCU</name>
<keyword evidence="2" id="KW-0723">Serine/threonine-protein kinase</keyword>
<evidence type="ECO:0000313" key="9">
    <source>
        <dbReference type="Proteomes" id="UP001162156"/>
    </source>
</evidence>
<dbReference type="PANTHER" id="PTHR46716">
    <property type="entry name" value="MITOGEN-ACTIVATED PROTEIN KINASE KINASE KINASE 7"/>
    <property type="match status" value="1"/>
</dbReference>
<dbReference type="AlphaFoldDB" id="A0AAV8ZMI5"/>
<dbReference type="GO" id="GO:0005524">
    <property type="term" value="F:ATP binding"/>
    <property type="evidence" value="ECO:0007669"/>
    <property type="project" value="UniProtKB-KW"/>
</dbReference>
<dbReference type="GO" id="GO:0004709">
    <property type="term" value="F:MAP kinase kinase kinase activity"/>
    <property type="evidence" value="ECO:0007669"/>
    <property type="project" value="TreeGrafter"/>
</dbReference>
<dbReference type="InterPro" id="IPR011009">
    <property type="entry name" value="Kinase-like_dom_sf"/>
</dbReference>
<evidence type="ECO:0000256" key="1">
    <source>
        <dbReference type="ARBA" id="ARBA00006529"/>
    </source>
</evidence>
<dbReference type="EMBL" id="JANEYF010001222">
    <property type="protein sequence ID" value="KAJ8965466.1"/>
    <property type="molecule type" value="Genomic_DNA"/>
</dbReference>
<reference evidence="8" key="1">
    <citation type="journal article" date="2023" name="Insect Mol. Biol.">
        <title>Genome sequencing provides insights into the evolution of gene families encoding plant cell wall-degrading enzymes in longhorned beetles.</title>
        <authorList>
            <person name="Shin N.R."/>
            <person name="Okamura Y."/>
            <person name="Kirsch R."/>
            <person name="Pauchet Y."/>
        </authorList>
    </citation>
    <scope>NUCLEOTIDE SEQUENCE</scope>
    <source>
        <strain evidence="8">RBIC_L_NR</strain>
    </source>
</reference>
<feature type="domain" description="Protein kinase" evidence="7">
    <location>
        <begin position="1"/>
        <end position="203"/>
    </location>
</feature>
<dbReference type="InterPro" id="IPR000719">
    <property type="entry name" value="Prot_kinase_dom"/>
</dbReference>
<keyword evidence="3" id="KW-0808">Transferase</keyword>
<dbReference type="Pfam" id="PF00069">
    <property type="entry name" value="Pkinase"/>
    <property type="match status" value="1"/>
</dbReference>